<evidence type="ECO:0000256" key="1">
    <source>
        <dbReference type="SAM" id="Coils"/>
    </source>
</evidence>
<keyword evidence="3" id="KW-1185">Reference proteome</keyword>
<dbReference type="InterPro" id="IPR005135">
    <property type="entry name" value="Endo/exonuclease/phosphatase"/>
</dbReference>
<reference evidence="4" key="1">
    <citation type="submission" date="2020-12" db="UniProtKB">
        <authorList>
            <consortium name="WormBaseParasite"/>
        </authorList>
    </citation>
    <scope>IDENTIFICATION</scope>
    <source>
        <strain evidence="4">MHco3</strain>
    </source>
</reference>
<keyword evidence="1" id="KW-0175">Coiled coil</keyword>
<protein>
    <submittedName>
        <fullName evidence="4">Endo/exonuclease/phosphatase domain-containing protein</fullName>
    </submittedName>
</protein>
<organism evidence="3 4">
    <name type="scientific">Haemonchus contortus</name>
    <name type="common">Barber pole worm</name>
    <dbReference type="NCBI Taxonomy" id="6289"/>
    <lineage>
        <taxon>Eukaryota</taxon>
        <taxon>Metazoa</taxon>
        <taxon>Ecdysozoa</taxon>
        <taxon>Nematoda</taxon>
        <taxon>Chromadorea</taxon>
        <taxon>Rhabditida</taxon>
        <taxon>Rhabditina</taxon>
        <taxon>Rhabditomorpha</taxon>
        <taxon>Strongyloidea</taxon>
        <taxon>Trichostrongylidae</taxon>
        <taxon>Haemonchus</taxon>
    </lineage>
</organism>
<dbReference type="Gene3D" id="3.60.10.10">
    <property type="entry name" value="Endonuclease/exonuclease/phosphatase"/>
    <property type="match status" value="1"/>
</dbReference>
<dbReference type="Proteomes" id="UP000025227">
    <property type="component" value="Unplaced"/>
</dbReference>
<sequence length="364" mass="42355">MTDNLPIRNAVFSPKNQTFVATWNVRKLNQTGNLAQLLREFDEYRLDILGISEVRWLGTGRMTSGNKTVLHSGHENRYERGVGFVLSGRAAKALEGWNTDSNDDTENDFYELLQDTIDNAPRRDLKTVFGDFNAKINDNRCGFESTVGPFASSKELSNNGERLISFCDHNELCIGNTYFQHRQIHKKTWRSPDGRTLNKIDHVCISRRWRSSLQDVRVLRVADIGSDHYMVRAVVKLKLKEIRSTPYARPFAVEKLKDPNLAPRLALEMRNRFDALEEITNLEDEWTAIRDTIKVCAEEVVGRRRGKRKEQWIKDSTWQKIDEKKYAKLQKEQAKTSRELEEAKRRYTELDRLVKKSCRDDKND</sequence>
<dbReference type="GO" id="GO:0003824">
    <property type="term" value="F:catalytic activity"/>
    <property type="evidence" value="ECO:0007669"/>
    <property type="project" value="InterPro"/>
</dbReference>
<feature type="domain" description="Endonuclease/exonuclease/phosphatase" evidence="2">
    <location>
        <begin position="21"/>
        <end position="228"/>
    </location>
</feature>
<evidence type="ECO:0000313" key="3">
    <source>
        <dbReference type="Proteomes" id="UP000025227"/>
    </source>
</evidence>
<accession>A0A7I4YL78</accession>
<dbReference type="CDD" id="cd09076">
    <property type="entry name" value="L1-EN"/>
    <property type="match status" value="1"/>
</dbReference>
<dbReference type="Pfam" id="PF03372">
    <property type="entry name" value="Exo_endo_phos"/>
    <property type="match status" value="1"/>
</dbReference>
<proteinExistence type="predicted"/>
<dbReference type="WBParaSite" id="HCON_00116850-00001">
    <property type="protein sequence ID" value="HCON_00116850-00001"/>
    <property type="gene ID" value="HCON_00116850"/>
</dbReference>
<evidence type="ECO:0000313" key="4">
    <source>
        <dbReference type="WBParaSite" id="HCON_00116850-00001"/>
    </source>
</evidence>
<dbReference type="OrthoDB" id="5864900at2759"/>
<dbReference type="AlphaFoldDB" id="A0A7I4YL78"/>
<dbReference type="SUPFAM" id="SSF56219">
    <property type="entry name" value="DNase I-like"/>
    <property type="match status" value="1"/>
</dbReference>
<feature type="coiled-coil region" evidence="1">
    <location>
        <begin position="326"/>
        <end position="360"/>
    </location>
</feature>
<name>A0A7I4YL78_HAECO</name>
<dbReference type="InterPro" id="IPR036691">
    <property type="entry name" value="Endo/exonu/phosph_ase_sf"/>
</dbReference>
<dbReference type="OMA" id="ISTCHTI"/>
<evidence type="ECO:0000259" key="2">
    <source>
        <dbReference type="Pfam" id="PF03372"/>
    </source>
</evidence>